<evidence type="ECO:0000256" key="1">
    <source>
        <dbReference type="SAM" id="SignalP"/>
    </source>
</evidence>
<evidence type="ECO:0000313" key="3">
    <source>
        <dbReference type="EMBL" id="SNX84508.1"/>
    </source>
</evidence>
<keyword evidence="4" id="KW-1185">Reference proteome</keyword>
<feature type="signal peptide" evidence="1">
    <location>
        <begin position="1"/>
        <end position="21"/>
    </location>
</feature>
<dbReference type="Proteomes" id="UP001294444">
    <property type="component" value="Unassembled WGS sequence"/>
</dbReference>
<name>A0AAJ5C5F3_9BASI</name>
<gene>
    <name evidence="3" type="ORF">MEPE_03217</name>
</gene>
<dbReference type="Pfam" id="PF25411">
    <property type="entry name" value="DUF7888"/>
    <property type="match status" value="1"/>
</dbReference>
<keyword evidence="1" id="KW-0732">Signal</keyword>
<feature type="domain" description="DUF7888" evidence="2">
    <location>
        <begin position="42"/>
        <end position="137"/>
    </location>
</feature>
<dbReference type="EMBL" id="OAPG01000006">
    <property type="protein sequence ID" value="SNX84508.1"/>
    <property type="molecule type" value="Genomic_DNA"/>
</dbReference>
<evidence type="ECO:0000313" key="4">
    <source>
        <dbReference type="Proteomes" id="UP001294444"/>
    </source>
</evidence>
<comment type="caution">
    <text evidence="3">The sequence shown here is derived from an EMBL/GenBank/DDBJ whole genome shotgun (WGS) entry which is preliminary data.</text>
</comment>
<evidence type="ECO:0000259" key="2">
    <source>
        <dbReference type="Pfam" id="PF25411"/>
    </source>
</evidence>
<feature type="chain" id="PRO_5042506317" description="DUF7888 domain-containing protein" evidence="1">
    <location>
        <begin position="22"/>
        <end position="150"/>
    </location>
</feature>
<sequence>MTFNKTFTVLLLCASIMLADGSILDQPEDSKLVQRNFKDCATARVNYLWDHKPQGALAAICYSGKYELHNYDAKHLKRDDPLVCSQKSFWKIHKKNRYNCFYFLKENKFWPDSAVGDDNLQVKYSEEKCLFYEEYSDNTWMDCNEGYRTH</sequence>
<dbReference type="AlphaFoldDB" id="A0AAJ5C5F3"/>
<dbReference type="InterPro" id="IPR057210">
    <property type="entry name" value="DUF7888"/>
</dbReference>
<proteinExistence type="predicted"/>
<accession>A0AAJ5C5F3</accession>
<protein>
    <recommendedName>
        <fullName evidence="2">DUF7888 domain-containing protein</fullName>
    </recommendedName>
</protein>
<organism evidence="3 4">
    <name type="scientific">Melanopsichium pennsylvanicum</name>
    <dbReference type="NCBI Taxonomy" id="63383"/>
    <lineage>
        <taxon>Eukaryota</taxon>
        <taxon>Fungi</taxon>
        <taxon>Dikarya</taxon>
        <taxon>Basidiomycota</taxon>
        <taxon>Ustilaginomycotina</taxon>
        <taxon>Ustilaginomycetes</taxon>
        <taxon>Ustilaginales</taxon>
        <taxon>Ustilaginaceae</taxon>
        <taxon>Melanopsichium</taxon>
    </lineage>
</organism>
<reference evidence="3" key="1">
    <citation type="submission" date="2023-10" db="EMBL/GenBank/DDBJ databases">
        <authorList>
            <person name="Guldener U."/>
        </authorList>
    </citation>
    <scope>NUCLEOTIDE SEQUENCE</scope>
    <source>
        <strain evidence="3">Mp4</strain>
    </source>
</reference>